<proteinExistence type="predicted"/>
<evidence type="ECO:0000313" key="2">
    <source>
        <dbReference type="EMBL" id="PWA13385.1"/>
    </source>
</evidence>
<name>A0A2U1K7X5_9BACI</name>
<protein>
    <submittedName>
        <fullName evidence="2">Cytosolic protein</fullName>
    </submittedName>
</protein>
<dbReference type="AlphaFoldDB" id="A0A2U1K7X5"/>
<organism evidence="2 3">
    <name type="scientific">Pueribacillus theae</name>
    <dbReference type="NCBI Taxonomy" id="2171751"/>
    <lineage>
        <taxon>Bacteria</taxon>
        <taxon>Bacillati</taxon>
        <taxon>Bacillota</taxon>
        <taxon>Bacilli</taxon>
        <taxon>Bacillales</taxon>
        <taxon>Bacillaceae</taxon>
        <taxon>Pueribacillus</taxon>
    </lineage>
</organism>
<dbReference type="Pfam" id="PF14071">
    <property type="entry name" value="YlbD_coat"/>
    <property type="match status" value="1"/>
</dbReference>
<dbReference type="OrthoDB" id="1655540at2"/>
<accession>A0A2U1K7X5</accession>
<reference evidence="2 3" key="1">
    <citation type="submission" date="2018-04" db="EMBL/GenBank/DDBJ databases">
        <title>Camelliibacillus theae gen. nov., sp. nov., isolated from Pu'er tea.</title>
        <authorList>
            <person name="Niu L."/>
        </authorList>
    </citation>
    <scope>NUCLEOTIDE SEQUENCE [LARGE SCALE GENOMIC DNA]</scope>
    <source>
        <strain evidence="2 3">T8</strain>
    </source>
</reference>
<comment type="caution">
    <text evidence="2">The sequence shown here is derived from an EMBL/GenBank/DDBJ whole genome shotgun (WGS) entry which is preliminary data.</text>
</comment>
<sequence length="126" mass="15059">MPLSQQSVESFKKFVKKHPSLIKEVRNGRRNWKELYEEWYILGEQDEVWDVYKEKEGGNSSSDERLGFFGKLRQVDFDQVQKNISDMKGLVGNIQELIRDFKPKQKPPTAPRMMYQSPFTYNRPRR</sequence>
<keyword evidence="3" id="KW-1185">Reference proteome</keyword>
<evidence type="ECO:0000313" key="3">
    <source>
        <dbReference type="Proteomes" id="UP000245998"/>
    </source>
</evidence>
<dbReference type="Proteomes" id="UP000245998">
    <property type="component" value="Unassembled WGS sequence"/>
</dbReference>
<evidence type="ECO:0000256" key="1">
    <source>
        <dbReference type="SAM" id="MobiDB-lite"/>
    </source>
</evidence>
<feature type="region of interest" description="Disordered" evidence="1">
    <location>
        <begin position="103"/>
        <end position="126"/>
    </location>
</feature>
<dbReference type="EMBL" id="QCZG01000001">
    <property type="protein sequence ID" value="PWA13385.1"/>
    <property type="molecule type" value="Genomic_DNA"/>
</dbReference>
<dbReference type="InterPro" id="IPR025953">
    <property type="entry name" value="YlbD_coat"/>
</dbReference>
<gene>
    <name evidence="2" type="ORF">DCC39_00390</name>
</gene>